<name>A0AAD6S838_9AGAR</name>
<dbReference type="Gene3D" id="3.50.4.10">
    <property type="entry name" value="Hepatocyte Growth Factor"/>
    <property type="match status" value="1"/>
</dbReference>
<evidence type="ECO:0000259" key="1">
    <source>
        <dbReference type="Pfam" id="PF14295"/>
    </source>
</evidence>
<sequence>MDWISHSARYCWEVGTTFPGSYLCWREQETARGAQPDPDATNFWAVYPGWDMGDPTTITEATSGITEDACLEACSASATCVSYSYDPYPSGSCWLKDALTFSDIEARTTPFTLGILGTCQSTSTVFLIQVKLTNDFKRLFQLPAHGKEAASPLEMTHQRDDRAH</sequence>
<dbReference type="EMBL" id="JARJCM010000211">
    <property type="protein sequence ID" value="KAJ7022337.1"/>
    <property type="molecule type" value="Genomic_DNA"/>
</dbReference>
<dbReference type="AlphaFoldDB" id="A0AAD6S838"/>
<keyword evidence="3" id="KW-1185">Reference proteome</keyword>
<dbReference type="Pfam" id="PF14295">
    <property type="entry name" value="PAN_4"/>
    <property type="match status" value="1"/>
</dbReference>
<evidence type="ECO:0000313" key="3">
    <source>
        <dbReference type="Proteomes" id="UP001218188"/>
    </source>
</evidence>
<evidence type="ECO:0000313" key="2">
    <source>
        <dbReference type="EMBL" id="KAJ7022337.1"/>
    </source>
</evidence>
<comment type="caution">
    <text evidence="2">The sequence shown here is derived from an EMBL/GenBank/DDBJ whole genome shotgun (WGS) entry which is preliminary data.</text>
</comment>
<feature type="domain" description="Apple" evidence="1">
    <location>
        <begin position="66"/>
        <end position="96"/>
    </location>
</feature>
<accession>A0AAD6S838</accession>
<gene>
    <name evidence="2" type="ORF">C8F04DRAFT_1194546</name>
</gene>
<reference evidence="2" key="1">
    <citation type="submission" date="2023-03" db="EMBL/GenBank/DDBJ databases">
        <title>Massive genome expansion in bonnet fungi (Mycena s.s.) driven by repeated elements and novel gene families across ecological guilds.</title>
        <authorList>
            <consortium name="Lawrence Berkeley National Laboratory"/>
            <person name="Harder C.B."/>
            <person name="Miyauchi S."/>
            <person name="Viragh M."/>
            <person name="Kuo A."/>
            <person name="Thoen E."/>
            <person name="Andreopoulos B."/>
            <person name="Lu D."/>
            <person name="Skrede I."/>
            <person name="Drula E."/>
            <person name="Henrissat B."/>
            <person name="Morin E."/>
            <person name="Kohler A."/>
            <person name="Barry K."/>
            <person name="LaButti K."/>
            <person name="Morin E."/>
            <person name="Salamov A."/>
            <person name="Lipzen A."/>
            <person name="Mereny Z."/>
            <person name="Hegedus B."/>
            <person name="Baldrian P."/>
            <person name="Stursova M."/>
            <person name="Weitz H."/>
            <person name="Taylor A."/>
            <person name="Grigoriev I.V."/>
            <person name="Nagy L.G."/>
            <person name="Martin F."/>
            <person name="Kauserud H."/>
        </authorList>
    </citation>
    <scope>NUCLEOTIDE SEQUENCE</scope>
    <source>
        <strain evidence="2">CBHHK200</strain>
    </source>
</reference>
<protein>
    <recommendedName>
        <fullName evidence="1">Apple domain-containing protein</fullName>
    </recommendedName>
</protein>
<dbReference type="Proteomes" id="UP001218188">
    <property type="component" value="Unassembled WGS sequence"/>
</dbReference>
<organism evidence="2 3">
    <name type="scientific">Mycena alexandri</name>
    <dbReference type="NCBI Taxonomy" id="1745969"/>
    <lineage>
        <taxon>Eukaryota</taxon>
        <taxon>Fungi</taxon>
        <taxon>Dikarya</taxon>
        <taxon>Basidiomycota</taxon>
        <taxon>Agaricomycotina</taxon>
        <taxon>Agaricomycetes</taxon>
        <taxon>Agaricomycetidae</taxon>
        <taxon>Agaricales</taxon>
        <taxon>Marasmiineae</taxon>
        <taxon>Mycenaceae</taxon>
        <taxon>Mycena</taxon>
    </lineage>
</organism>
<dbReference type="InterPro" id="IPR003609">
    <property type="entry name" value="Pan_app"/>
</dbReference>
<proteinExistence type="predicted"/>